<protein>
    <submittedName>
        <fullName evidence="3">Putative transposase</fullName>
    </submittedName>
</protein>
<accession>A0A4D6N2N6</accession>
<gene>
    <name evidence="3" type="ORF">DEO72_LG9g2150</name>
</gene>
<evidence type="ECO:0000256" key="2">
    <source>
        <dbReference type="SAM" id="MobiDB-lite"/>
    </source>
</evidence>
<sequence length="223" mass="24944">MLTKAMSKLTKPICIGDKAWTKLLNYRDNAKFKEKSSQNKINRSSSRGGALHFTGRNSHLEVALGLEAYLQHVQDKESDSSVESTTENRIECWKDVVGGKSRGRVYGTADLAANIHDGVSSHTQPSTISRVILPTKEQFQEAERLREKVRQATQRATVADEKVAATSEGLIETNKKCAMMEEEMKLMKRQLALVLERQTTNSSTGTSHVHPYYDPLLDDQPIP</sequence>
<keyword evidence="4" id="KW-1185">Reference proteome</keyword>
<dbReference type="EMBL" id="CP039353">
    <property type="protein sequence ID" value="QCE07134.1"/>
    <property type="molecule type" value="Genomic_DNA"/>
</dbReference>
<dbReference type="AlphaFoldDB" id="A0A4D6N2N6"/>
<dbReference type="Proteomes" id="UP000501690">
    <property type="component" value="Linkage Group LG9"/>
</dbReference>
<evidence type="ECO:0000256" key="1">
    <source>
        <dbReference type="SAM" id="Coils"/>
    </source>
</evidence>
<evidence type="ECO:0000313" key="4">
    <source>
        <dbReference type="Proteomes" id="UP000501690"/>
    </source>
</evidence>
<organism evidence="3 4">
    <name type="scientific">Vigna unguiculata</name>
    <name type="common">Cowpea</name>
    <dbReference type="NCBI Taxonomy" id="3917"/>
    <lineage>
        <taxon>Eukaryota</taxon>
        <taxon>Viridiplantae</taxon>
        <taxon>Streptophyta</taxon>
        <taxon>Embryophyta</taxon>
        <taxon>Tracheophyta</taxon>
        <taxon>Spermatophyta</taxon>
        <taxon>Magnoliopsida</taxon>
        <taxon>eudicotyledons</taxon>
        <taxon>Gunneridae</taxon>
        <taxon>Pentapetalae</taxon>
        <taxon>rosids</taxon>
        <taxon>fabids</taxon>
        <taxon>Fabales</taxon>
        <taxon>Fabaceae</taxon>
        <taxon>Papilionoideae</taxon>
        <taxon>50 kb inversion clade</taxon>
        <taxon>NPAAA clade</taxon>
        <taxon>indigoferoid/millettioid clade</taxon>
        <taxon>Phaseoleae</taxon>
        <taxon>Vigna</taxon>
    </lineage>
</organism>
<feature type="coiled-coil region" evidence="1">
    <location>
        <begin position="135"/>
        <end position="197"/>
    </location>
</feature>
<evidence type="ECO:0000313" key="3">
    <source>
        <dbReference type="EMBL" id="QCE07134.1"/>
    </source>
</evidence>
<name>A0A4D6N2N6_VIGUN</name>
<keyword evidence="1" id="KW-0175">Coiled coil</keyword>
<proteinExistence type="predicted"/>
<feature type="region of interest" description="Disordered" evidence="2">
    <location>
        <begin position="199"/>
        <end position="223"/>
    </location>
</feature>
<reference evidence="3 4" key="1">
    <citation type="submission" date="2019-04" db="EMBL/GenBank/DDBJ databases">
        <title>An improved genome assembly and genetic linkage map for asparagus bean, Vigna unguiculata ssp. sesquipedialis.</title>
        <authorList>
            <person name="Xia Q."/>
            <person name="Zhang R."/>
            <person name="Dong Y."/>
        </authorList>
    </citation>
    <scope>NUCLEOTIDE SEQUENCE [LARGE SCALE GENOMIC DNA]</scope>
    <source>
        <tissue evidence="3">Leaf</tissue>
    </source>
</reference>